<evidence type="ECO:0000313" key="9">
    <source>
        <dbReference type="Proteomes" id="UP000777440"/>
    </source>
</evidence>
<feature type="transmembrane region" description="Helical" evidence="7">
    <location>
        <begin position="147"/>
        <end position="166"/>
    </location>
</feature>
<feature type="transmembrane region" description="Helical" evidence="7">
    <location>
        <begin position="368"/>
        <end position="392"/>
    </location>
</feature>
<proteinExistence type="predicted"/>
<protein>
    <submittedName>
        <fullName evidence="8">ABC transporter permease</fullName>
    </submittedName>
</protein>
<dbReference type="InterPro" id="IPR001851">
    <property type="entry name" value="ABC_transp_permease"/>
</dbReference>
<dbReference type="PANTHER" id="PTHR47089:SF1">
    <property type="entry name" value="GUANOSINE ABC TRANSPORTER PERMEASE PROTEIN NUPP"/>
    <property type="match status" value="1"/>
</dbReference>
<feature type="transmembrane region" description="Helical" evidence="7">
    <location>
        <begin position="227"/>
        <end position="245"/>
    </location>
</feature>
<feature type="transmembrane region" description="Helical" evidence="7">
    <location>
        <begin position="328"/>
        <end position="348"/>
    </location>
</feature>
<keyword evidence="9" id="KW-1185">Reference proteome</keyword>
<evidence type="ECO:0000256" key="7">
    <source>
        <dbReference type="SAM" id="Phobius"/>
    </source>
</evidence>
<dbReference type="CDD" id="cd06580">
    <property type="entry name" value="TM_PBP1_transp_TpRbsC_like"/>
    <property type="match status" value="1"/>
</dbReference>
<dbReference type="EMBL" id="JAEUAX010000016">
    <property type="protein sequence ID" value="MBW9111769.1"/>
    <property type="molecule type" value="Genomic_DNA"/>
</dbReference>
<feature type="region of interest" description="Disordered" evidence="6">
    <location>
        <begin position="1"/>
        <end position="51"/>
    </location>
</feature>
<keyword evidence="4 7" id="KW-1133">Transmembrane helix</keyword>
<dbReference type="RefSeq" id="WP_220340600.1">
    <property type="nucleotide sequence ID" value="NZ_JAEUAX010000016.1"/>
</dbReference>
<evidence type="ECO:0000256" key="6">
    <source>
        <dbReference type="SAM" id="MobiDB-lite"/>
    </source>
</evidence>
<comment type="caution">
    <text evidence="8">The sequence shown here is derived from an EMBL/GenBank/DDBJ whole genome shotgun (WGS) entry which is preliminary data.</text>
</comment>
<name>A0ABS7I3T6_9MICO</name>
<keyword evidence="2" id="KW-1003">Cell membrane</keyword>
<sequence length="455" mass="47621">MNDENPAAGADPLKGLPAEQLPPVSGPLTGSPDLPAPTPEAPGAVDGEVPPPPRQNVFIKELLRSNWVTTVLAIVVAMVVGGILMALTDEDVQAASGYFFARPGDTIGAVWNAVYGGYEALFRGAIYNPRANDFATQIRPLTNTLGFAAPLIAAGLGVALAFRVGLFNIGGRGQILIACATAALFTFNLDLPMFLQLPLTLAAGIAGGAIWGGIVGVLKARTGAHEVILTIMLNYVAFYLVTWMVRTPGILQRPAGDQPISSATPANAQFPDLLGPRFPLLDWGFVLVIAATVFVWWLVERSSLGFRLRAVGENPHAARASGISVQRMYIYAMLFAGGLAGLAGMNQIQGSVTTGFDGFIDAGIGFDAITVALLGRSRAWGVFAAGILFGALKAGSFTMQASQGIPVDIVLVVQSLIVLFIAAPPLIRTIFFLPKTDAEKAAKARAKAAKKAVSA</sequence>
<keyword evidence="3 7" id="KW-0812">Transmembrane</keyword>
<dbReference type="Proteomes" id="UP000777440">
    <property type="component" value="Unassembled WGS sequence"/>
</dbReference>
<evidence type="ECO:0000256" key="1">
    <source>
        <dbReference type="ARBA" id="ARBA00004651"/>
    </source>
</evidence>
<dbReference type="Pfam" id="PF02653">
    <property type="entry name" value="BPD_transp_2"/>
    <property type="match status" value="1"/>
</dbReference>
<evidence type="ECO:0000256" key="3">
    <source>
        <dbReference type="ARBA" id="ARBA00022692"/>
    </source>
</evidence>
<evidence type="ECO:0000256" key="2">
    <source>
        <dbReference type="ARBA" id="ARBA00022475"/>
    </source>
</evidence>
<feature type="transmembrane region" description="Helical" evidence="7">
    <location>
        <begin position="280"/>
        <end position="299"/>
    </location>
</feature>
<evidence type="ECO:0000256" key="4">
    <source>
        <dbReference type="ARBA" id="ARBA00022989"/>
    </source>
</evidence>
<feature type="transmembrane region" description="Helical" evidence="7">
    <location>
        <begin position="404"/>
        <end position="427"/>
    </location>
</feature>
<feature type="transmembrane region" description="Helical" evidence="7">
    <location>
        <begin position="67"/>
        <end position="87"/>
    </location>
</feature>
<accession>A0ABS7I3T6</accession>
<reference evidence="8 9" key="1">
    <citation type="journal article" date="2021" name="MBio">
        <title>Poor Competitiveness of Bradyrhizobium in Pigeon Pea Root Colonization in Indian Soils.</title>
        <authorList>
            <person name="Chalasani D."/>
            <person name="Basu A."/>
            <person name="Pullabhotla S.V.S.R.N."/>
            <person name="Jorrin B."/>
            <person name="Neal A.L."/>
            <person name="Poole P.S."/>
            <person name="Podile A.R."/>
            <person name="Tkacz A."/>
        </authorList>
    </citation>
    <scope>NUCLEOTIDE SEQUENCE [LARGE SCALE GENOMIC DNA]</scope>
    <source>
        <strain evidence="8 9">HU12</strain>
    </source>
</reference>
<evidence type="ECO:0000256" key="5">
    <source>
        <dbReference type="ARBA" id="ARBA00023136"/>
    </source>
</evidence>
<keyword evidence="5 7" id="KW-0472">Membrane</keyword>
<organism evidence="8 9">
    <name type="scientific">Microbacterium ureisolvens</name>
    <dbReference type="NCBI Taxonomy" id="2781186"/>
    <lineage>
        <taxon>Bacteria</taxon>
        <taxon>Bacillati</taxon>
        <taxon>Actinomycetota</taxon>
        <taxon>Actinomycetes</taxon>
        <taxon>Micrococcales</taxon>
        <taxon>Microbacteriaceae</taxon>
        <taxon>Microbacterium</taxon>
    </lineage>
</organism>
<feature type="transmembrane region" description="Helical" evidence="7">
    <location>
        <begin position="201"/>
        <end position="220"/>
    </location>
</feature>
<dbReference type="PANTHER" id="PTHR47089">
    <property type="entry name" value="ABC TRANSPORTER, PERMEASE PROTEIN"/>
    <property type="match status" value="1"/>
</dbReference>
<comment type="subcellular location">
    <subcellularLocation>
        <location evidence="1">Cell membrane</location>
        <topology evidence="1">Multi-pass membrane protein</topology>
    </subcellularLocation>
</comment>
<evidence type="ECO:0000313" key="8">
    <source>
        <dbReference type="EMBL" id="MBW9111769.1"/>
    </source>
</evidence>
<gene>
    <name evidence="8" type="ORF">JNB61_18515</name>
</gene>